<proteinExistence type="predicted"/>
<dbReference type="Proteomes" id="UP000182258">
    <property type="component" value="Unassembled WGS sequence"/>
</dbReference>
<feature type="signal peptide" evidence="1">
    <location>
        <begin position="1"/>
        <end position="24"/>
    </location>
</feature>
<evidence type="ECO:0000313" key="4">
    <source>
        <dbReference type="Proteomes" id="UP000033519"/>
    </source>
</evidence>
<organism evidence="3 5">
    <name type="scientific">Devosia psychrophila</name>
    <dbReference type="NCBI Taxonomy" id="728005"/>
    <lineage>
        <taxon>Bacteria</taxon>
        <taxon>Pseudomonadati</taxon>
        <taxon>Pseudomonadota</taxon>
        <taxon>Alphaproteobacteria</taxon>
        <taxon>Hyphomicrobiales</taxon>
        <taxon>Devosiaceae</taxon>
        <taxon>Devosia</taxon>
    </lineage>
</organism>
<reference evidence="2 4" key="1">
    <citation type="submission" date="2015-03" db="EMBL/GenBank/DDBJ databases">
        <authorList>
            <person name="Lepp D."/>
            <person name="Hassan Y.I."/>
            <person name="Li X.-Z."/>
            <person name="Zhou T."/>
        </authorList>
    </citation>
    <scope>NUCLEOTIDE SEQUENCE [LARGE SCALE GENOMIC DNA]</scope>
    <source>
        <strain evidence="2 4">Cr7-05</strain>
    </source>
</reference>
<evidence type="ECO:0000313" key="5">
    <source>
        <dbReference type="Proteomes" id="UP000182258"/>
    </source>
</evidence>
<accession>A0A0F5Q1C8</accession>
<dbReference type="OrthoDB" id="7948896at2"/>
<reference evidence="3 5" key="2">
    <citation type="submission" date="2016-10" db="EMBL/GenBank/DDBJ databases">
        <authorList>
            <person name="de Groot N.N."/>
        </authorList>
    </citation>
    <scope>NUCLEOTIDE SEQUENCE [LARGE SCALE GENOMIC DNA]</scope>
    <source>
        <strain evidence="3 5">CGMCC 1.10210</strain>
    </source>
</reference>
<sequence length="238" mass="24808">MKKPIGQIAVAALLALGLSACVDANLEVALTSDTSAKATLLQEMRPDSFTAVTLADTLGEADWQAKVKAVGDATLAKSEAEAAGKDASTIVIPLLPPFYQALAANFCSTGGLLKRVDGGASCIDASEAAFDEIALGPLQQQLSFTPQGDGLVRIVLSTQQLLDAVRPDLALSPEIEQSIPALFSGRKIVIRFSGMEVTESNMTVAKDAKSASRDIPILELISGKADLPAELYAVVRAP</sequence>
<dbReference type="PATRIC" id="fig|728005.3.peg.2688"/>
<feature type="chain" id="PRO_5010418793" description="Lipoprotein" evidence="1">
    <location>
        <begin position="25"/>
        <end position="238"/>
    </location>
</feature>
<dbReference type="Proteomes" id="UP000033519">
    <property type="component" value="Unassembled WGS sequence"/>
</dbReference>
<dbReference type="STRING" id="728005.SAMN04488059_11824"/>
<dbReference type="EMBL" id="FOMB01000018">
    <property type="protein sequence ID" value="SFD03362.1"/>
    <property type="molecule type" value="Genomic_DNA"/>
</dbReference>
<dbReference type="PROSITE" id="PS51257">
    <property type="entry name" value="PROKAR_LIPOPROTEIN"/>
    <property type="match status" value="1"/>
</dbReference>
<dbReference type="AlphaFoldDB" id="A0A0F5Q1C8"/>
<keyword evidence="1" id="KW-0732">Signal</keyword>
<gene>
    <name evidence="3" type="ORF">SAMN04488059_11824</name>
    <name evidence="2" type="ORF">WH91_02700</name>
</gene>
<protein>
    <recommendedName>
        <fullName evidence="6">Lipoprotein</fullName>
    </recommendedName>
</protein>
<evidence type="ECO:0000313" key="2">
    <source>
        <dbReference type="EMBL" id="KKC34446.1"/>
    </source>
</evidence>
<name>A0A0F5Q1C8_9HYPH</name>
<keyword evidence="4" id="KW-1185">Reference proteome</keyword>
<evidence type="ECO:0008006" key="6">
    <source>
        <dbReference type="Google" id="ProtNLM"/>
    </source>
</evidence>
<dbReference type="EMBL" id="LAPV01000023">
    <property type="protein sequence ID" value="KKC34446.1"/>
    <property type="molecule type" value="Genomic_DNA"/>
</dbReference>
<dbReference type="RefSeq" id="WP_046169479.1">
    <property type="nucleotide sequence ID" value="NZ_FOMB01000018.1"/>
</dbReference>
<evidence type="ECO:0000256" key="1">
    <source>
        <dbReference type="SAM" id="SignalP"/>
    </source>
</evidence>
<evidence type="ECO:0000313" key="3">
    <source>
        <dbReference type="EMBL" id="SFD03362.1"/>
    </source>
</evidence>